<name>A0A4R5ADR0_9ACTN</name>
<organism evidence="3 4">
    <name type="scientific">Jiangella aurantiaca</name>
    <dbReference type="NCBI Taxonomy" id="2530373"/>
    <lineage>
        <taxon>Bacteria</taxon>
        <taxon>Bacillati</taxon>
        <taxon>Actinomycetota</taxon>
        <taxon>Actinomycetes</taxon>
        <taxon>Jiangellales</taxon>
        <taxon>Jiangellaceae</taxon>
        <taxon>Jiangella</taxon>
    </lineage>
</organism>
<dbReference type="Pfam" id="PF26450">
    <property type="entry name" value="DUF8129"/>
    <property type="match status" value="1"/>
</dbReference>
<gene>
    <name evidence="3" type="ORF">E1262_11260</name>
</gene>
<evidence type="ECO:0000313" key="3">
    <source>
        <dbReference type="EMBL" id="TDD69845.1"/>
    </source>
</evidence>
<accession>A0A4R5ADR0</accession>
<sequence>MSRDERLPIRDYDHMSVETVREVIRTLDHAALRQLMEYESGHADRPLVRQVLATRMSELEAGATPSGGEAPPGPQPSGPPSDTQRIRPETQAPPSHSAPHGVPTSQPKPRQGPAPG</sequence>
<dbReference type="InterPro" id="IPR058442">
    <property type="entry name" value="DUF8129"/>
</dbReference>
<feature type="domain" description="DUF8129" evidence="2">
    <location>
        <begin position="5"/>
        <end position="60"/>
    </location>
</feature>
<comment type="caution">
    <text evidence="3">The sequence shown here is derived from an EMBL/GenBank/DDBJ whole genome shotgun (WGS) entry which is preliminary data.</text>
</comment>
<protein>
    <recommendedName>
        <fullName evidence="2">DUF8129 domain-containing protein</fullName>
    </recommendedName>
</protein>
<dbReference type="AlphaFoldDB" id="A0A4R5ADR0"/>
<evidence type="ECO:0000259" key="2">
    <source>
        <dbReference type="Pfam" id="PF26450"/>
    </source>
</evidence>
<proteinExistence type="predicted"/>
<dbReference type="Proteomes" id="UP000295217">
    <property type="component" value="Unassembled WGS sequence"/>
</dbReference>
<keyword evidence="4" id="KW-1185">Reference proteome</keyword>
<reference evidence="3 4" key="1">
    <citation type="submission" date="2019-02" db="EMBL/GenBank/DDBJ databases">
        <title>Draft genome sequences of novel Actinobacteria.</title>
        <authorList>
            <person name="Sahin N."/>
            <person name="Ay H."/>
            <person name="Saygin H."/>
        </authorList>
    </citation>
    <scope>NUCLEOTIDE SEQUENCE [LARGE SCALE GENOMIC DNA]</scope>
    <source>
        <strain evidence="3 4">8K307</strain>
    </source>
</reference>
<evidence type="ECO:0000313" key="4">
    <source>
        <dbReference type="Proteomes" id="UP000295217"/>
    </source>
</evidence>
<evidence type="ECO:0000256" key="1">
    <source>
        <dbReference type="SAM" id="MobiDB-lite"/>
    </source>
</evidence>
<feature type="region of interest" description="Disordered" evidence="1">
    <location>
        <begin position="38"/>
        <end position="116"/>
    </location>
</feature>
<dbReference type="RefSeq" id="WP_132103225.1">
    <property type="nucleotide sequence ID" value="NZ_SMLB01000012.1"/>
</dbReference>
<dbReference type="OrthoDB" id="5187212at2"/>
<dbReference type="EMBL" id="SMLB01000012">
    <property type="protein sequence ID" value="TDD69845.1"/>
    <property type="molecule type" value="Genomic_DNA"/>
</dbReference>